<dbReference type="Pfam" id="PF00041">
    <property type="entry name" value="fn3"/>
    <property type="match status" value="1"/>
</dbReference>
<evidence type="ECO:0000259" key="3">
    <source>
        <dbReference type="PROSITE" id="PS51272"/>
    </source>
</evidence>
<dbReference type="PROSITE" id="PS51272">
    <property type="entry name" value="SLH"/>
    <property type="match status" value="3"/>
</dbReference>
<dbReference type="InterPro" id="IPR003961">
    <property type="entry name" value="FN3_dom"/>
</dbReference>
<dbReference type="Pfam" id="PF18316">
    <property type="entry name" value="S-l_SbsC_C"/>
    <property type="match status" value="1"/>
</dbReference>
<dbReference type="InterPro" id="IPR008969">
    <property type="entry name" value="CarboxyPept-like_regulatory"/>
</dbReference>
<dbReference type="InterPro" id="IPR051465">
    <property type="entry name" value="Cell_Envelope_Struct_Comp"/>
</dbReference>
<proteinExistence type="predicted"/>
<dbReference type="Pfam" id="PF00395">
    <property type="entry name" value="SLH"/>
    <property type="match status" value="3"/>
</dbReference>
<dbReference type="EMBL" id="JABWCS010000177">
    <property type="protein sequence ID" value="NUU59100.1"/>
    <property type="molecule type" value="Genomic_DNA"/>
</dbReference>
<evidence type="ECO:0000256" key="1">
    <source>
        <dbReference type="SAM" id="MobiDB-lite"/>
    </source>
</evidence>
<feature type="domain" description="SLH" evidence="3">
    <location>
        <begin position="786"/>
        <end position="843"/>
    </location>
</feature>
<evidence type="ECO:0000313" key="4">
    <source>
        <dbReference type="EMBL" id="NUU59100.1"/>
    </source>
</evidence>
<dbReference type="SUPFAM" id="SSF49265">
    <property type="entry name" value="Fibronectin type III"/>
    <property type="match status" value="1"/>
</dbReference>
<dbReference type="Gene3D" id="2.60.40.1120">
    <property type="entry name" value="Carboxypeptidase-like, regulatory domain"/>
    <property type="match status" value="2"/>
</dbReference>
<dbReference type="PROSITE" id="PS50853">
    <property type="entry name" value="FN3"/>
    <property type="match status" value="1"/>
</dbReference>
<evidence type="ECO:0000259" key="2">
    <source>
        <dbReference type="PROSITE" id="PS50853"/>
    </source>
</evidence>
<sequence>PYTPGEDITDVDATTNKYIGVYEVDSNNKVVSFKLIILTADDIKVPAPTQYVVDLLIYPSNELLQVGASQALVTTAVYSDQSILDVTDKAIYSTTDPSVATVDDSGIVTAISEGTTVITVQYDGKSVSAVFTVQAGIPDIRLNLTASPASVVGDGQSLVTLKASAIRLVDGNPVEGKTITFQGIGNTTQTAVTDTTGTAVVTFTAPAISGVLPVHNTITASAVDSTGLTAQTSIAVHYMPASVHGVLTDNTTGKPIVGAVVSVSTDFNGDGIVDFSQEVTTGADGSYQIYVPRGNWNYSMNIQTPVTIGNQTVMLNKTQTAQVGTLNGTEQIFTAANNISGQLLIAQTAAENGNPQPTIDSLFGAGNVSAIVQGAGANNFKSQVVLDANGSFDVNNVPQGQYIVAYQIKASDGTILAGPTVTVNVNQNGEMSVVYSLIDPYGVVKDAVTGQPVSGVSMNLYWADTELNKQKGRTPNTLVALPELPSFAPNQNHNPQVTDAAGEYAWMVFPDGDYYIVATKPGYGTFNTLTEQTSVTPDPGSDSYIQNGIIHVGQSLVQFSFSMQPVKESNSGSGNSGSTDSSNARNNAPGDLKTSNGTQTGVTLSWTPVTGASSYNIYDNGKLIASGITGTRYEITGLEAGTKHSFTVSAIVGGVESKLSESLTFTTLGIPVNPSAPQDSQHHEKYINGYPDGTFKPAKNITRQEVAALLFRVFHLAKSETDGTAYSDVSSSDWGAEEIAAVTKAGIMNGYPDGTFRPNQLITREEMAGITARLKQLQGKGENSFKDISGSWARESINSAAEAGILKGYEDGTFRPKKNMTRAEAVTLINRLTSRGPLAGVVIPSWSDVSPSHWAYGDIEEASVDHDYIIQEGTERRVEQEK</sequence>
<name>A0A850EGV1_9BACL</name>
<dbReference type="CDD" id="cd00063">
    <property type="entry name" value="FN3"/>
    <property type="match status" value="1"/>
</dbReference>
<dbReference type="SMART" id="SM00635">
    <property type="entry name" value="BID_2"/>
    <property type="match status" value="1"/>
</dbReference>
<dbReference type="AlphaFoldDB" id="A0A850EGV1"/>
<dbReference type="Proteomes" id="UP000564806">
    <property type="component" value="Unassembled WGS sequence"/>
</dbReference>
<dbReference type="InterPro" id="IPR040751">
    <property type="entry name" value="SbsC_C"/>
</dbReference>
<feature type="non-terminal residue" evidence="4">
    <location>
        <position position="1"/>
    </location>
</feature>
<dbReference type="Gene3D" id="2.60.40.10">
    <property type="entry name" value="Immunoglobulins"/>
    <property type="match status" value="2"/>
</dbReference>
<feature type="domain" description="SLH" evidence="3">
    <location>
        <begin position="722"/>
        <end position="785"/>
    </location>
</feature>
<dbReference type="RefSeq" id="WP_175369808.1">
    <property type="nucleotide sequence ID" value="NZ_JABWCS010000177.1"/>
</dbReference>
<dbReference type="SUPFAM" id="SSF49373">
    <property type="entry name" value="Invasin/intimin cell-adhesion fragments"/>
    <property type="match status" value="2"/>
</dbReference>
<feature type="compositionally biased region" description="Polar residues" evidence="1">
    <location>
        <begin position="593"/>
        <end position="605"/>
    </location>
</feature>
<dbReference type="PANTHER" id="PTHR43308">
    <property type="entry name" value="OUTER MEMBRANE PROTEIN ALPHA-RELATED"/>
    <property type="match status" value="1"/>
</dbReference>
<reference evidence="4" key="1">
    <citation type="submission" date="2020-06" db="EMBL/GenBank/DDBJ databases">
        <title>Paenibacillus sp. nov., isolated from soil.</title>
        <authorList>
            <person name="Seo Y.L."/>
        </authorList>
    </citation>
    <scope>NUCLEOTIDE SEQUENCE [LARGE SCALE GENOMIC DNA]</scope>
    <source>
        <strain evidence="4">JW14</strain>
    </source>
</reference>
<evidence type="ECO:0000313" key="5">
    <source>
        <dbReference type="Proteomes" id="UP000564806"/>
    </source>
</evidence>
<feature type="domain" description="Fibronectin type-III" evidence="2">
    <location>
        <begin position="588"/>
        <end position="670"/>
    </location>
</feature>
<dbReference type="InterPro" id="IPR008964">
    <property type="entry name" value="Invasin/intimin_cell_adhesion"/>
</dbReference>
<keyword evidence="5" id="KW-1185">Reference proteome</keyword>
<dbReference type="InterPro" id="IPR003343">
    <property type="entry name" value="Big_2"/>
</dbReference>
<gene>
    <name evidence="4" type="ORF">HPT30_01715</name>
</gene>
<dbReference type="InterPro" id="IPR013783">
    <property type="entry name" value="Ig-like_fold"/>
</dbReference>
<feature type="domain" description="SLH" evidence="3">
    <location>
        <begin position="659"/>
        <end position="721"/>
    </location>
</feature>
<dbReference type="InterPro" id="IPR036116">
    <property type="entry name" value="FN3_sf"/>
</dbReference>
<dbReference type="Gene3D" id="2.60.40.1080">
    <property type="match status" value="1"/>
</dbReference>
<dbReference type="SMART" id="SM00060">
    <property type="entry name" value="FN3"/>
    <property type="match status" value="1"/>
</dbReference>
<organism evidence="4 5">
    <name type="scientific">Paenibacillus agri</name>
    <dbReference type="NCBI Taxonomy" id="2744309"/>
    <lineage>
        <taxon>Bacteria</taxon>
        <taxon>Bacillati</taxon>
        <taxon>Bacillota</taxon>
        <taxon>Bacilli</taxon>
        <taxon>Bacillales</taxon>
        <taxon>Paenibacillaceae</taxon>
        <taxon>Paenibacillus</taxon>
    </lineage>
</organism>
<feature type="compositionally biased region" description="Low complexity" evidence="1">
    <location>
        <begin position="569"/>
        <end position="583"/>
    </location>
</feature>
<protein>
    <submittedName>
        <fullName evidence="4">S-layer homology domain-containing protein</fullName>
    </submittedName>
</protein>
<comment type="caution">
    <text evidence="4">The sequence shown here is derived from an EMBL/GenBank/DDBJ whole genome shotgun (WGS) entry which is preliminary data.</text>
</comment>
<feature type="region of interest" description="Disordered" evidence="1">
    <location>
        <begin position="565"/>
        <end position="605"/>
    </location>
</feature>
<dbReference type="Pfam" id="PF02368">
    <property type="entry name" value="Big_2"/>
    <property type="match status" value="1"/>
</dbReference>
<dbReference type="InterPro" id="IPR001119">
    <property type="entry name" value="SLH_dom"/>
</dbReference>
<dbReference type="SUPFAM" id="SSF49464">
    <property type="entry name" value="Carboxypeptidase regulatory domain-like"/>
    <property type="match status" value="2"/>
</dbReference>
<accession>A0A850EGV1</accession>